<evidence type="ECO:0000313" key="7">
    <source>
        <dbReference type="Proteomes" id="UP000033140"/>
    </source>
</evidence>
<dbReference type="InterPro" id="IPR041177">
    <property type="entry name" value="GEN1_C"/>
</dbReference>
<accession>A0A0E9NL81</accession>
<evidence type="ECO:0000313" key="6">
    <source>
        <dbReference type="EMBL" id="GAO50558.1"/>
    </source>
</evidence>
<evidence type="ECO:0000256" key="1">
    <source>
        <dbReference type="ARBA" id="ARBA00022722"/>
    </source>
</evidence>
<keyword evidence="7" id="KW-1185">Reference proteome</keyword>
<dbReference type="Pfam" id="PF00867">
    <property type="entry name" value="XPG_I"/>
    <property type="match status" value="1"/>
</dbReference>
<dbReference type="SMART" id="SM00484">
    <property type="entry name" value="XPGI"/>
    <property type="match status" value="1"/>
</dbReference>
<dbReference type="InterPro" id="IPR006085">
    <property type="entry name" value="XPG_DNA_repair_N"/>
</dbReference>
<dbReference type="PRINTS" id="PR00853">
    <property type="entry name" value="XPGRADSUPER"/>
</dbReference>
<dbReference type="GO" id="GO:0017108">
    <property type="term" value="F:5'-flap endonuclease activity"/>
    <property type="evidence" value="ECO:0007669"/>
    <property type="project" value="TreeGrafter"/>
</dbReference>
<feature type="domain" description="XPG N-terminal" evidence="5">
    <location>
        <begin position="1"/>
        <end position="107"/>
    </location>
</feature>
<feature type="compositionally biased region" description="Polar residues" evidence="3">
    <location>
        <begin position="596"/>
        <end position="638"/>
    </location>
</feature>
<dbReference type="Gene3D" id="3.40.50.1010">
    <property type="entry name" value="5'-nuclease"/>
    <property type="match status" value="2"/>
</dbReference>
<dbReference type="CDD" id="cd09906">
    <property type="entry name" value="H3TH_YEN1"/>
    <property type="match status" value="1"/>
</dbReference>
<dbReference type="GO" id="GO:0008821">
    <property type="term" value="F:crossover junction DNA endonuclease activity"/>
    <property type="evidence" value="ECO:0007669"/>
    <property type="project" value="InterPro"/>
</dbReference>
<dbReference type="InterPro" id="IPR037316">
    <property type="entry name" value="Yen1_H3TH"/>
</dbReference>
<dbReference type="Proteomes" id="UP000033140">
    <property type="component" value="Unassembled WGS sequence"/>
</dbReference>
<feature type="region of interest" description="Disordered" evidence="3">
    <location>
        <begin position="591"/>
        <end position="741"/>
    </location>
</feature>
<protein>
    <recommendedName>
        <fullName evidence="8">XPG-I domain-containing protein</fullName>
    </recommendedName>
</protein>
<dbReference type="EMBL" id="BACD03000034">
    <property type="protein sequence ID" value="GAO50558.1"/>
    <property type="molecule type" value="Genomic_DNA"/>
</dbReference>
<dbReference type="SMART" id="SM00485">
    <property type="entry name" value="XPGN"/>
    <property type="match status" value="1"/>
</dbReference>
<reference evidence="6 7" key="1">
    <citation type="journal article" date="2011" name="J. Gen. Appl. Microbiol.">
        <title>Draft genome sequencing of the enigmatic yeast Saitoella complicata.</title>
        <authorList>
            <person name="Nishida H."/>
            <person name="Hamamoto M."/>
            <person name="Sugiyama J."/>
        </authorList>
    </citation>
    <scope>NUCLEOTIDE SEQUENCE [LARGE SCALE GENOMIC DNA]</scope>
    <source>
        <strain evidence="6 7">NRRL Y-17804</strain>
    </source>
</reference>
<keyword evidence="2" id="KW-0378">Hydrolase</keyword>
<feature type="compositionally biased region" description="Basic and acidic residues" evidence="3">
    <location>
        <begin position="643"/>
        <end position="652"/>
    </location>
</feature>
<dbReference type="AlphaFoldDB" id="A0A0E9NL81"/>
<proteinExistence type="predicted"/>
<dbReference type="InterPro" id="IPR036279">
    <property type="entry name" value="5-3_exonuclease_C_sf"/>
</dbReference>
<dbReference type="InterPro" id="IPR006084">
    <property type="entry name" value="XPG/Rad2"/>
</dbReference>
<feature type="region of interest" description="Disordered" evidence="3">
    <location>
        <begin position="335"/>
        <end position="358"/>
    </location>
</feature>
<reference evidence="6 7" key="3">
    <citation type="journal article" date="2015" name="Genome Announc.">
        <title>Draft Genome Sequence of the Archiascomycetous Yeast Saitoella complicata.</title>
        <authorList>
            <person name="Yamauchi K."/>
            <person name="Kondo S."/>
            <person name="Hamamoto M."/>
            <person name="Takahashi Y."/>
            <person name="Ogura Y."/>
            <person name="Hayashi T."/>
            <person name="Nishida H."/>
        </authorList>
    </citation>
    <scope>NUCLEOTIDE SEQUENCE [LARGE SCALE GENOMIC DNA]</scope>
    <source>
        <strain evidence="6 7">NRRL Y-17804</strain>
    </source>
</reference>
<feature type="domain" description="XPG-I" evidence="4">
    <location>
        <begin position="115"/>
        <end position="186"/>
    </location>
</feature>
<dbReference type="CDD" id="cd09870">
    <property type="entry name" value="PIN_YEN1"/>
    <property type="match status" value="1"/>
</dbReference>
<name>A0A0E9NL81_SAICN</name>
<evidence type="ECO:0000259" key="4">
    <source>
        <dbReference type="SMART" id="SM00484"/>
    </source>
</evidence>
<evidence type="ECO:0000256" key="2">
    <source>
        <dbReference type="ARBA" id="ARBA00022801"/>
    </source>
</evidence>
<dbReference type="OMA" id="TERRSHF"/>
<dbReference type="InterPro" id="IPR029060">
    <property type="entry name" value="PIN-like_dom_sf"/>
</dbReference>
<evidence type="ECO:0000256" key="3">
    <source>
        <dbReference type="SAM" id="MobiDB-lite"/>
    </source>
</evidence>
<dbReference type="Pfam" id="PF18380">
    <property type="entry name" value="GEN1_C"/>
    <property type="match status" value="1"/>
</dbReference>
<dbReference type="STRING" id="698492.A0A0E9NL81"/>
<evidence type="ECO:0008006" key="8">
    <source>
        <dbReference type="Google" id="ProtNLM"/>
    </source>
</evidence>
<comment type="caution">
    <text evidence="6">The sequence shown here is derived from an EMBL/GenBank/DDBJ whole genome shotgun (WGS) entry which is preliminary data.</text>
</comment>
<dbReference type="PANTHER" id="PTHR11081:SF75">
    <property type="entry name" value="ENDONUCLEASE, PUTATIVE (AFU_ORTHOLOGUE AFUA_3G13260)-RELATED"/>
    <property type="match status" value="1"/>
</dbReference>
<evidence type="ECO:0000259" key="5">
    <source>
        <dbReference type="SMART" id="SM00485"/>
    </source>
</evidence>
<gene>
    <name evidence="6" type="ORF">G7K_4682-t1</name>
</gene>
<dbReference type="InterPro" id="IPR006086">
    <property type="entry name" value="XPG-I_dom"/>
</dbReference>
<dbReference type="PANTHER" id="PTHR11081">
    <property type="entry name" value="FLAP ENDONUCLEASE FAMILY MEMBER"/>
    <property type="match status" value="1"/>
</dbReference>
<reference evidence="6 7" key="2">
    <citation type="journal article" date="2014" name="J. Gen. Appl. Microbiol.">
        <title>The early diverging ascomycetous budding yeast Saitoella complicata has three histone deacetylases belonging to the Clr6, Hos2, and Rpd3 lineages.</title>
        <authorList>
            <person name="Nishida H."/>
            <person name="Matsumoto T."/>
            <person name="Kondo S."/>
            <person name="Hamamoto M."/>
            <person name="Yoshikawa H."/>
        </authorList>
    </citation>
    <scope>NUCLEOTIDE SEQUENCE [LARGE SCALE GENOMIC DNA]</scope>
    <source>
        <strain evidence="6 7">NRRL Y-17804</strain>
    </source>
</reference>
<dbReference type="SUPFAM" id="SSF88723">
    <property type="entry name" value="PIN domain-like"/>
    <property type="match status" value="1"/>
</dbReference>
<sequence length="850" mass="92622">MGISGLWDVLEPASERISLAKLAVDSMVDDGVPESEPAALRVVIDTSIWSFQMQAGRGGVNPALRTFLFRLCRILSLGFNPIFVLDGPHRPAFKRNKQVRNQTPAQISAMKRLIELFGFQVHQAPGEAEAECAVLQREGLVDAVMTEDVDTVMFGCGRVIRGWVDECRVYEESRISDKVGISRAGMILVALMSGGDYLPDGVSKCGIKTAVEAAKAGLGDLLLKQLHDLPSWREHLIASLHTNKFGHFAKRHPGLTIPSDFPSIEALKYYANPIVSSRSKLPRIERRTEPDLQGIRQYVNDMLGWEGRGGAERLIKIIAPGLLMWKLQNCPLQPSTKSNSLAPGAKEKPASKGKTPTGQAQMTNFFAASKAKEVSALVKTVNPEPTDEGLVLSIHGTRNHVSTGEIPELRVAYIPAVICSAIDLSIEANLCEAPAPSNDFDLISDLPTTPPTDDTCTSNVPTAKRYDPTVAERIWLPEIVVRRGCEGVVQAWEKHVNTKKAVSSPRKPRTKKGLAEVGQASTLDNYFTKSAARAQAKPSASPLAEPKVNAKKERLAQWKKVLDEGRTKENGDPWHNDNVNTGSEAFPVALSDDDSVTGSSASIPSSETLMASSESLEGASVQSRPTRGTRATSAQFTISGFRPAEKTSKVQPEEASELLSRLKLPPRAPIKRTRRLLSSSSSSASIKDDTKTGSVLDPRPTKIATTPSPKETAKFDTPSTTSSVTKGLETSEIGRRSPTPRREAKFTFTEAAVKTVDENKAKSTKTHAKVQRRLFEKSTQPNLPSRTDKDTQTNVTVILIDEDSDTEVAVVTRPKERRKVIPRTSLNGAWRDGGSDEQGYECEVIDLTSD</sequence>
<organism evidence="6 7">
    <name type="scientific">Saitoella complicata (strain BCRC 22490 / CBS 7301 / JCM 7358 / NBRC 10748 / NRRL Y-17804)</name>
    <dbReference type="NCBI Taxonomy" id="698492"/>
    <lineage>
        <taxon>Eukaryota</taxon>
        <taxon>Fungi</taxon>
        <taxon>Dikarya</taxon>
        <taxon>Ascomycota</taxon>
        <taxon>Taphrinomycotina</taxon>
        <taxon>Taphrinomycotina incertae sedis</taxon>
        <taxon>Saitoella</taxon>
    </lineage>
</organism>
<keyword evidence="1" id="KW-0540">Nuclease</keyword>
<feature type="compositionally biased region" description="Basic and acidic residues" evidence="3">
    <location>
        <begin position="732"/>
        <end position="741"/>
    </location>
</feature>
<dbReference type="SUPFAM" id="SSF47807">
    <property type="entry name" value="5' to 3' exonuclease, C-terminal subdomain"/>
    <property type="match status" value="1"/>
</dbReference>
<dbReference type="GO" id="GO:0006281">
    <property type="term" value="P:DNA repair"/>
    <property type="evidence" value="ECO:0007669"/>
    <property type="project" value="UniProtKB-ARBA"/>
</dbReference>
<dbReference type="Gene3D" id="1.10.150.20">
    <property type="entry name" value="5' to 3' exonuclease, C-terminal subdomain"/>
    <property type="match status" value="1"/>
</dbReference>